<gene>
    <name evidence="2" type="ORF">CYMTET_26783</name>
</gene>
<feature type="compositionally biased region" description="Polar residues" evidence="1">
    <location>
        <begin position="85"/>
        <end position="95"/>
    </location>
</feature>
<comment type="caution">
    <text evidence="2">The sequence shown here is derived from an EMBL/GenBank/DDBJ whole genome shotgun (WGS) entry which is preliminary data.</text>
</comment>
<protein>
    <submittedName>
        <fullName evidence="2">Uncharacterized protein</fullName>
    </submittedName>
</protein>
<name>A0AAE0KXK0_9CHLO</name>
<evidence type="ECO:0000313" key="2">
    <source>
        <dbReference type="EMBL" id="KAK3264483.1"/>
    </source>
</evidence>
<dbReference type="EMBL" id="LGRX02014516">
    <property type="protein sequence ID" value="KAK3264483.1"/>
    <property type="molecule type" value="Genomic_DNA"/>
</dbReference>
<dbReference type="Proteomes" id="UP001190700">
    <property type="component" value="Unassembled WGS sequence"/>
</dbReference>
<sequence length="124" mass="12641">DTVVLVVHVASDSFRKKLRSSSLSGLFKSSSERLGQPPQPPAATAGEIGDGMVMQQNPVWNGVRMDSFQPGAAASTMELAMASALPSSSGGSRATTVAHADVRSGDVASEDATSTAVVTDSAAY</sequence>
<organism evidence="2 3">
    <name type="scientific">Cymbomonas tetramitiformis</name>
    <dbReference type="NCBI Taxonomy" id="36881"/>
    <lineage>
        <taxon>Eukaryota</taxon>
        <taxon>Viridiplantae</taxon>
        <taxon>Chlorophyta</taxon>
        <taxon>Pyramimonadophyceae</taxon>
        <taxon>Pyramimonadales</taxon>
        <taxon>Pyramimonadaceae</taxon>
        <taxon>Cymbomonas</taxon>
    </lineage>
</organism>
<accession>A0AAE0KXK0</accession>
<feature type="compositionally biased region" description="Low complexity" evidence="1">
    <location>
        <begin position="111"/>
        <end position="124"/>
    </location>
</feature>
<evidence type="ECO:0000256" key="1">
    <source>
        <dbReference type="SAM" id="MobiDB-lite"/>
    </source>
</evidence>
<feature type="non-terminal residue" evidence="2">
    <location>
        <position position="1"/>
    </location>
</feature>
<dbReference type="AlphaFoldDB" id="A0AAE0KXK0"/>
<reference evidence="2 3" key="1">
    <citation type="journal article" date="2015" name="Genome Biol. Evol.">
        <title>Comparative Genomics of a Bacterivorous Green Alga Reveals Evolutionary Causalities and Consequences of Phago-Mixotrophic Mode of Nutrition.</title>
        <authorList>
            <person name="Burns J.A."/>
            <person name="Paasch A."/>
            <person name="Narechania A."/>
            <person name="Kim E."/>
        </authorList>
    </citation>
    <scope>NUCLEOTIDE SEQUENCE [LARGE SCALE GENOMIC DNA]</scope>
    <source>
        <strain evidence="2 3">PLY_AMNH</strain>
    </source>
</reference>
<feature type="region of interest" description="Disordered" evidence="1">
    <location>
        <begin position="26"/>
        <end position="49"/>
    </location>
</feature>
<proteinExistence type="predicted"/>
<feature type="region of interest" description="Disordered" evidence="1">
    <location>
        <begin position="85"/>
        <end position="124"/>
    </location>
</feature>
<evidence type="ECO:0000313" key="3">
    <source>
        <dbReference type="Proteomes" id="UP001190700"/>
    </source>
</evidence>
<keyword evidence="3" id="KW-1185">Reference proteome</keyword>